<evidence type="ECO:0000256" key="9">
    <source>
        <dbReference type="ARBA" id="ARBA00023306"/>
    </source>
</evidence>
<dbReference type="Proteomes" id="UP000631034">
    <property type="component" value="Unassembled WGS sequence"/>
</dbReference>
<keyword evidence="10" id="KW-0813">Transport</keyword>
<comment type="similarity">
    <text evidence="2 10">Belongs to the ExbD/TolR family.</text>
</comment>
<dbReference type="InterPro" id="IPR014168">
    <property type="entry name" value="Tol-Pal_TolR"/>
</dbReference>
<keyword evidence="4" id="KW-0997">Cell inner membrane</keyword>
<name>A0A8J6YH66_9PROT</name>
<keyword evidence="6 10" id="KW-0812">Transmembrane</keyword>
<evidence type="ECO:0000313" key="13">
    <source>
        <dbReference type="Proteomes" id="UP000631034"/>
    </source>
</evidence>
<dbReference type="RefSeq" id="WP_192533101.1">
    <property type="nucleotide sequence ID" value="NZ_JACZHT010000001.1"/>
</dbReference>
<keyword evidence="5" id="KW-0132">Cell division</keyword>
<keyword evidence="13" id="KW-1185">Reference proteome</keyword>
<dbReference type="PANTHER" id="PTHR30558">
    <property type="entry name" value="EXBD MEMBRANE COMPONENT OF PMF-DRIVEN MACROMOLECULE IMPORT SYSTEM"/>
    <property type="match status" value="1"/>
</dbReference>
<evidence type="ECO:0000256" key="6">
    <source>
        <dbReference type="ARBA" id="ARBA00022692"/>
    </source>
</evidence>
<dbReference type="Pfam" id="PF02472">
    <property type="entry name" value="ExbD"/>
    <property type="match status" value="1"/>
</dbReference>
<keyword evidence="9" id="KW-0131">Cell cycle</keyword>
<dbReference type="GO" id="GO:0005886">
    <property type="term" value="C:plasma membrane"/>
    <property type="evidence" value="ECO:0007669"/>
    <property type="project" value="UniProtKB-SubCell"/>
</dbReference>
<evidence type="ECO:0000256" key="2">
    <source>
        <dbReference type="ARBA" id="ARBA00005811"/>
    </source>
</evidence>
<dbReference type="Gene3D" id="3.30.420.270">
    <property type="match status" value="1"/>
</dbReference>
<sequence length="154" mass="16800">MGAPLTSRGSGARGRRSRRMMSDINVTPMVDVMLVLLIIFMVTAPLLTTGIKVDLPQASAQKLKQQKQALTISIDAKGHLYFQDLRRNTAEELVASVREAMIGDPEARIYLRADGSLPYARVMEVTGMMRDAGIDQVALITVPPKTAPGPARPR</sequence>
<evidence type="ECO:0000313" key="12">
    <source>
        <dbReference type="EMBL" id="MBE1236231.1"/>
    </source>
</evidence>
<evidence type="ECO:0000256" key="11">
    <source>
        <dbReference type="SAM" id="Phobius"/>
    </source>
</evidence>
<keyword evidence="8 11" id="KW-0472">Membrane</keyword>
<keyword evidence="3" id="KW-1003">Cell membrane</keyword>
<keyword evidence="7 11" id="KW-1133">Transmembrane helix</keyword>
<feature type="transmembrane region" description="Helical" evidence="11">
    <location>
        <begin position="24"/>
        <end position="47"/>
    </location>
</feature>
<evidence type="ECO:0000256" key="7">
    <source>
        <dbReference type="ARBA" id="ARBA00022989"/>
    </source>
</evidence>
<dbReference type="PANTHER" id="PTHR30558:SF7">
    <property type="entry name" value="TOL-PAL SYSTEM PROTEIN TOLR"/>
    <property type="match status" value="1"/>
</dbReference>
<evidence type="ECO:0000256" key="1">
    <source>
        <dbReference type="ARBA" id="ARBA00004162"/>
    </source>
</evidence>
<dbReference type="AlphaFoldDB" id="A0A8J6YH66"/>
<dbReference type="GO" id="GO:0051301">
    <property type="term" value="P:cell division"/>
    <property type="evidence" value="ECO:0007669"/>
    <property type="project" value="UniProtKB-KW"/>
</dbReference>
<protein>
    <submittedName>
        <fullName evidence="12">Protein TolR</fullName>
    </submittedName>
</protein>
<gene>
    <name evidence="12" type="primary">tolR</name>
    <name evidence="12" type="ORF">IHV25_00985</name>
</gene>
<dbReference type="GO" id="GO:0015031">
    <property type="term" value="P:protein transport"/>
    <property type="evidence" value="ECO:0007669"/>
    <property type="project" value="UniProtKB-KW"/>
</dbReference>
<dbReference type="InterPro" id="IPR003400">
    <property type="entry name" value="ExbD"/>
</dbReference>
<evidence type="ECO:0000256" key="3">
    <source>
        <dbReference type="ARBA" id="ARBA00022475"/>
    </source>
</evidence>
<proteinExistence type="inferred from homology"/>
<comment type="subcellular location">
    <subcellularLocation>
        <location evidence="1">Cell membrane</location>
        <topology evidence="1">Single-pass membrane protein</topology>
    </subcellularLocation>
    <subcellularLocation>
        <location evidence="10">Cell membrane</location>
        <topology evidence="10">Single-pass type II membrane protein</topology>
    </subcellularLocation>
</comment>
<evidence type="ECO:0000256" key="10">
    <source>
        <dbReference type="RuleBase" id="RU003879"/>
    </source>
</evidence>
<keyword evidence="10" id="KW-0653">Protein transport</keyword>
<reference evidence="12" key="1">
    <citation type="submission" date="2020-10" db="EMBL/GenBank/DDBJ databases">
        <title>Genome sequence of the unusual species of purple photosynthetic bacteria, Phaeovibrio sulfidiphilus DSM 23193, type strain.</title>
        <authorList>
            <person name="Kyndt J.A."/>
            <person name="Meyer T.E."/>
        </authorList>
    </citation>
    <scope>NUCLEOTIDE SEQUENCE</scope>
    <source>
        <strain evidence="12">DSM 23193</strain>
    </source>
</reference>
<dbReference type="GO" id="GO:0022857">
    <property type="term" value="F:transmembrane transporter activity"/>
    <property type="evidence" value="ECO:0007669"/>
    <property type="project" value="InterPro"/>
</dbReference>
<dbReference type="EMBL" id="JACZHT010000001">
    <property type="protein sequence ID" value="MBE1236231.1"/>
    <property type="molecule type" value="Genomic_DNA"/>
</dbReference>
<organism evidence="12 13">
    <name type="scientific">Phaeovibrio sulfidiphilus</name>
    <dbReference type="NCBI Taxonomy" id="1220600"/>
    <lineage>
        <taxon>Bacteria</taxon>
        <taxon>Pseudomonadati</taxon>
        <taxon>Pseudomonadota</taxon>
        <taxon>Alphaproteobacteria</taxon>
        <taxon>Rhodospirillales</taxon>
        <taxon>Rhodospirillaceae</taxon>
        <taxon>Phaeovibrio</taxon>
    </lineage>
</organism>
<evidence type="ECO:0000256" key="5">
    <source>
        <dbReference type="ARBA" id="ARBA00022618"/>
    </source>
</evidence>
<evidence type="ECO:0000256" key="8">
    <source>
        <dbReference type="ARBA" id="ARBA00023136"/>
    </source>
</evidence>
<comment type="caution">
    <text evidence="12">The sequence shown here is derived from an EMBL/GenBank/DDBJ whole genome shotgun (WGS) entry which is preliminary data.</text>
</comment>
<evidence type="ECO:0000256" key="4">
    <source>
        <dbReference type="ARBA" id="ARBA00022519"/>
    </source>
</evidence>
<dbReference type="NCBIfam" id="TIGR02801">
    <property type="entry name" value="tolR"/>
    <property type="match status" value="1"/>
</dbReference>
<accession>A0A8J6YH66</accession>